<gene>
    <name evidence="2" type="ORF">CDN99_16140</name>
</gene>
<evidence type="ECO:0000256" key="1">
    <source>
        <dbReference type="ARBA" id="ARBA00022649"/>
    </source>
</evidence>
<sequence length="107" mass="12801">MSAQRSLEWSPRALAVYDRFIDELSTANPIAAEEFNDEVFERLSMVLTFPNLYRESSRVAGVREMVVRPNYFIVYRLTRTKVRILNFEHTRRNWPKPPRPSTVRRRK</sequence>
<keyword evidence="3" id="KW-1185">Reference proteome</keyword>
<keyword evidence="1" id="KW-1277">Toxin-antitoxin system</keyword>
<dbReference type="Proteomes" id="UP000197468">
    <property type="component" value="Unassembled WGS sequence"/>
</dbReference>
<reference evidence="2 3" key="1">
    <citation type="journal article" date="2008" name="Int. J. Syst. Evol. Microbiol.">
        <title>Description of Roseateles aquatilis sp. nov. and Roseateles terrae sp. nov., in the class Betaproteobacteria, and emended description of the genus Roseateles.</title>
        <authorList>
            <person name="Gomila M."/>
            <person name="Bowien B."/>
            <person name="Falsen E."/>
            <person name="Moore E.R."/>
            <person name="Lalucat J."/>
        </authorList>
    </citation>
    <scope>NUCLEOTIDE SEQUENCE [LARGE SCALE GENOMIC DNA]</scope>
    <source>
        <strain evidence="2 3">CCUG 48205</strain>
    </source>
</reference>
<dbReference type="AlphaFoldDB" id="A0A246J6W4"/>
<proteinExistence type="predicted"/>
<protein>
    <recommendedName>
        <fullName evidence="4">Addiction module toxin RelE</fullName>
    </recommendedName>
</protein>
<dbReference type="RefSeq" id="WP_088385914.1">
    <property type="nucleotide sequence ID" value="NZ_NIOF01000007.1"/>
</dbReference>
<comment type="caution">
    <text evidence="2">The sequence shown here is derived from an EMBL/GenBank/DDBJ whole genome shotgun (WGS) entry which is preliminary data.</text>
</comment>
<dbReference type="InterPro" id="IPR035093">
    <property type="entry name" value="RelE/ParE_toxin_dom_sf"/>
</dbReference>
<dbReference type="OrthoDB" id="9798046at2"/>
<organism evidence="2 3">
    <name type="scientific">Roseateles aquatilis</name>
    <dbReference type="NCBI Taxonomy" id="431061"/>
    <lineage>
        <taxon>Bacteria</taxon>
        <taxon>Pseudomonadati</taxon>
        <taxon>Pseudomonadota</taxon>
        <taxon>Betaproteobacteria</taxon>
        <taxon>Burkholderiales</taxon>
        <taxon>Sphaerotilaceae</taxon>
        <taxon>Roseateles</taxon>
    </lineage>
</organism>
<evidence type="ECO:0000313" key="2">
    <source>
        <dbReference type="EMBL" id="OWQ88390.1"/>
    </source>
</evidence>
<dbReference type="InterPro" id="IPR007712">
    <property type="entry name" value="RelE/ParE_toxin"/>
</dbReference>
<dbReference type="EMBL" id="NIOF01000007">
    <property type="protein sequence ID" value="OWQ88390.1"/>
    <property type="molecule type" value="Genomic_DNA"/>
</dbReference>
<dbReference type="Pfam" id="PF05016">
    <property type="entry name" value="ParE_toxin"/>
    <property type="match status" value="1"/>
</dbReference>
<name>A0A246J6W4_9BURK</name>
<accession>A0A246J6W4</accession>
<evidence type="ECO:0000313" key="3">
    <source>
        <dbReference type="Proteomes" id="UP000197468"/>
    </source>
</evidence>
<evidence type="ECO:0008006" key="4">
    <source>
        <dbReference type="Google" id="ProtNLM"/>
    </source>
</evidence>
<dbReference type="Gene3D" id="3.30.2310.20">
    <property type="entry name" value="RelE-like"/>
    <property type="match status" value="1"/>
</dbReference>